<dbReference type="Proteomes" id="UP000283469">
    <property type="component" value="Unassembled WGS sequence"/>
</dbReference>
<comment type="caution">
    <text evidence="1">The sequence shown here is derived from an EMBL/GenBank/DDBJ whole genome shotgun (WGS) entry which is preliminary data.</text>
</comment>
<gene>
    <name evidence="1" type="ORF">D0Z70_17900</name>
</gene>
<dbReference type="AlphaFoldDB" id="A0A418YNU4"/>
<organism evidence="1 2">
    <name type="scientific">Sphingobium terrigena</name>
    <dbReference type="NCBI Taxonomy" id="2304063"/>
    <lineage>
        <taxon>Bacteria</taxon>
        <taxon>Pseudomonadati</taxon>
        <taxon>Pseudomonadota</taxon>
        <taxon>Alphaproteobacteria</taxon>
        <taxon>Sphingomonadales</taxon>
        <taxon>Sphingomonadaceae</taxon>
        <taxon>Sphingobium</taxon>
    </lineage>
</organism>
<accession>A0A418YNU4</accession>
<evidence type="ECO:0000313" key="1">
    <source>
        <dbReference type="EMBL" id="RJG52914.1"/>
    </source>
</evidence>
<proteinExistence type="predicted"/>
<dbReference type="EMBL" id="QVRA01000020">
    <property type="protein sequence ID" value="RJG52914.1"/>
    <property type="molecule type" value="Genomic_DNA"/>
</dbReference>
<keyword evidence="2" id="KW-1185">Reference proteome</keyword>
<protein>
    <submittedName>
        <fullName evidence="1">Uncharacterized protein</fullName>
    </submittedName>
</protein>
<reference evidence="1 2" key="1">
    <citation type="submission" date="2018-08" db="EMBL/GenBank/DDBJ databases">
        <title>Sphingobium sp. EO9.</title>
        <authorList>
            <person name="Park Y."/>
            <person name="Kim K.H."/>
            <person name="Jeon C.O."/>
        </authorList>
    </citation>
    <scope>NUCLEOTIDE SEQUENCE [LARGE SCALE GENOMIC DNA]</scope>
    <source>
        <strain evidence="1 2">EO9</strain>
    </source>
</reference>
<name>A0A418YNU4_9SPHN</name>
<evidence type="ECO:0000313" key="2">
    <source>
        <dbReference type="Proteomes" id="UP000283469"/>
    </source>
</evidence>
<sequence length="63" mass="6897">MTVMLVQAPCGEGSEAIGARRQNEMRSLRAMISVRFLVELPQSDPGMEDASTLSCTAFAFKFL</sequence>